<dbReference type="AlphaFoldDB" id="A0A081BQ36"/>
<protein>
    <recommendedName>
        <fullName evidence="3">DUF1573 domain-containing protein</fullName>
    </recommendedName>
</protein>
<organism evidence="1">
    <name type="scientific">Candidatus Moduliflexus flocculans</name>
    <dbReference type="NCBI Taxonomy" id="1499966"/>
    <lineage>
        <taxon>Bacteria</taxon>
        <taxon>Candidatus Moduliflexota</taxon>
        <taxon>Candidatus Moduliflexia</taxon>
        <taxon>Candidatus Moduliflexales</taxon>
        <taxon>Candidatus Moduliflexaceae</taxon>
    </lineage>
</organism>
<gene>
    <name evidence="1" type="ORF">U14_03753</name>
</gene>
<name>A0A081BQ36_9BACT</name>
<evidence type="ECO:0000313" key="1">
    <source>
        <dbReference type="EMBL" id="GAK52502.1"/>
    </source>
</evidence>
<dbReference type="Proteomes" id="UP000030700">
    <property type="component" value="Unassembled WGS sequence"/>
</dbReference>
<dbReference type="STRING" id="1499966.U14_03753"/>
<reference evidence="1" key="1">
    <citation type="journal article" date="2015" name="PeerJ">
        <title>First genomic representation of candidate bacterial phylum KSB3 points to enhanced environmental sensing as a trigger of wastewater bulking.</title>
        <authorList>
            <person name="Sekiguchi Y."/>
            <person name="Ohashi A."/>
            <person name="Parks D.H."/>
            <person name="Yamauchi T."/>
            <person name="Tyson G.W."/>
            <person name="Hugenholtz P."/>
        </authorList>
    </citation>
    <scope>NUCLEOTIDE SEQUENCE [LARGE SCALE GENOMIC DNA]</scope>
</reference>
<evidence type="ECO:0000313" key="2">
    <source>
        <dbReference type="Proteomes" id="UP000030700"/>
    </source>
</evidence>
<proteinExistence type="predicted"/>
<evidence type="ECO:0008006" key="3">
    <source>
        <dbReference type="Google" id="ProtNLM"/>
    </source>
</evidence>
<dbReference type="InterPro" id="IPR013783">
    <property type="entry name" value="Ig-like_fold"/>
</dbReference>
<dbReference type="Gene3D" id="2.60.40.10">
    <property type="entry name" value="Immunoglobulins"/>
    <property type="match status" value="1"/>
</dbReference>
<sequence length="157" mass="16696">MLTGNDIPAGGEGKVAVNLKAGNQRRGIRQVVNVTTNAPDAGQASFTLTLQANVQADLAVLPRPVLRLGNQQEGENDSFVTLKNYSASPIQLRDVLSSNQYVTLALSSMTIPANGEVTLSAKLLPDTPKGLVSGWITLKTDLPSFPLVEIRLFGEVL</sequence>
<dbReference type="HOGENOM" id="CLU_1718726_0_0_0"/>
<keyword evidence="2" id="KW-1185">Reference proteome</keyword>
<dbReference type="EMBL" id="DF820458">
    <property type="protein sequence ID" value="GAK52502.1"/>
    <property type="molecule type" value="Genomic_DNA"/>
</dbReference>
<accession>A0A081BQ36</accession>